<organism evidence="1 2">
    <name type="scientific">Roseivirga seohaensis</name>
    <dbReference type="NCBI Taxonomy" id="1914963"/>
    <lineage>
        <taxon>Bacteria</taxon>
        <taxon>Pseudomonadati</taxon>
        <taxon>Bacteroidota</taxon>
        <taxon>Cytophagia</taxon>
        <taxon>Cytophagales</taxon>
        <taxon>Roseivirgaceae</taxon>
        <taxon>Roseivirga</taxon>
    </lineage>
</organism>
<reference evidence="1 2" key="1">
    <citation type="submission" date="2016-01" db="EMBL/GenBank/DDBJ databases">
        <title>Genome sequencing of Roseivirga seohaensis SW-152.</title>
        <authorList>
            <person name="Selvaratnam C."/>
            <person name="Thevarajoo S."/>
            <person name="Goh K.M."/>
            <person name="Ee R."/>
            <person name="Chan K.-G."/>
            <person name="Chong C.S."/>
        </authorList>
    </citation>
    <scope>NUCLEOTIDE SEQUENCE [LARGE SCALE GENOMIC DNA]</scope>
    <source>
        <strain evidence="1 2">SW-152</strain>
    </source>
</reference>
<dbReference type="Pfam" id="PF17170">
    <property type="entry name" value="DUF5128"/>
    <property type="match status" value="1"/>
</dbReference>
<protein>
    <recommendedName>
        <fullName evidence="3">6-bladed beta-propeller</fullName>
    </recommendedName>
</protein>
<comment type="caution">
    <text evidence="1">The sequence shown here is derived from an EMBL/GenBank/DDBJ whole genome shotgun (WGS) entry which is preliminary data.</text>
</comment>
<evidence type="ECO:0000313" key="1">
    <source>
        <dbReference type="EMBL" id="KYG80462.1"/>
    </source>
</evidence>
<dbReference type="Proteomes" id="UP000075663">
    <property type="component" value="Unassembled WGS sequence"/>
</dbReference>
<proteinExistence type="predicted"/>
<dbReference type="STRING" id="1914963.AWW67_09840"/>
<accession>A0A150XPE6</accession>
<gene>
    <name evidence="1" type="ORF">AWW67_09840</name>
</gene>
<dbReference type="EMBL" id="LRPB01000047">
    <property type="protein sequence ID" value="KYG80462.1"/>
    <property type="molecule type" value="Genomic_DNA"/>
</dbReference>
<dbReference type="RefSeq" id="WP_062302585.1">
    <property type="nucleotide sequence ID" value="NZ_LRPB01000047.1"/>
</dbReference>
<dbReference type="PROSITE" id="PS51257">
    <property type="entry name" value="PROKAR_LIPOPROTEIN"/>
    <property type="match status" value="1"/>
</dbReference>
<name>A0A150XPE6_9BACT</name>
<sequence length="398" mass="45220">MKSTKEALLISGLIITVIFLTSSCGSNSENQNSDSSLEDVDVISIAEITPSKLSDVVDDIGYTALKYHPEHRAYRIDKVLIEDGLIYIFDYYSGRSLSVYDLKGNFQFAITKPGQGPDQYLEVQDFLIDKSNIEVLDARGRLIIYNENGIFERSEKLPFVAQAFSKVEGNYLFQTGKIPNELGENGKSCEVVQYNLETKKADCQLEIHNGKNPHSFKERNILKNIGGITYYSTYFNDTIYRKQGDKFTPRFIMNFSSNALPDDTFDPKKSNRDLIGTPNDNKDKAYHTPNLQGNTDLLLTEFRNNGIYRLIYDTKNELKTVLKTTSENNVDGGLPLYWSHTVSNRDIIMIIDSDYALERASKLKEEKSQFNEKEQAFLDFASSLSIEAPLVMIAYHLK</sequence>
<dbReference type="AlphaFoldDB" id="A0A150XPE6"/>
<evidence type="ECO:0000313" key="2">
    <source>
        <dbReference type="Proteomes" id="UP000075663"/>
    </source>
</evidence>
<evidence type="ECO:0008006" key="3">
    <source>
        <dbReference type="Google" id="ProtNLM"/>
    </source>
</evidence>